<keyword evidence="3" id="KW-1185">Reference proteome</keyword>
<keyword evidence="1" id="KW-0540">Nuclease</keyword>
<dbReference type="InterPro" id="IPR033315">
    <property type="entry name" value="Fan1-like"/>
</dbReference>
<keyword evidence="1" id="KW-0378">Hydrolase</keyword>
<dbReference type="GO" id="GO:0017108">
    <property type="term" value="F:5'-flap endonuclease activity"/>
    <property type="evidence" value="ECO:0007669"/>
    <property type="project" value="TreeGrafter"/>
</dbReference>
<dbReference type="GO" id="GO:0070336">
    <property type="term" value="F:flap-structured DNA binding"/>
    <property type="evidence" value="ECO:0007669"/>
    <property type="project" value="TreeGrafter"/>
</dbReference>
<keyword evidence="1" id="KW-0234">DNA repair</keyword>
<keyword evidence="1" id="KW-0464">Manganese</keyword>
<dbReference type="GO" id="GO:0008409">
    <property type="term" value="F:5'-3' exonuclease activity"/>
    <property type="evidence" value="ECO:0007669"/>
    <property type="project" value="TreeGrafter"/>
</dbReference>
<dbReference type="EC" id="3.1.4.1" evidence="1"/>
<comment type="catalytic activity">
    <reaction evidence="1">
        <text>Hydrolytically removes 5'-nucleotides successively from the 3'-hydroxy termini of 3'-hydroxy-terminated oligonucleotides.</text>
        <dbReference type="EC" id="3.1.4.1"/>
    </reaction>
</comment>
<dbReference type="EMBL" id="SDRB02011600">
    <property type="protein sequence ID" value="THG00761.1"/>
    <property type="molecule type" value="Genomic_DNA"/>
</dbReference>
<keyword evidence="1" id="KW-0460">Magnesium</keyword>
<dbReference type="GO" id="GO:0036297">
    <property type="term" value="P:interstrand cross-link repair"/>
    <property type="evidence" value="ECO:0007669"/>
    <property type="project" value="InterPro"/>
</dbReference>
<dbReference type="STRING" id="542762.A0A4S4DDN0"/>
<keyword evidence="1" id="KW-0227">DNA damage</keyword>
<sequence>MRVLFFASNLRRGYWTLRLSIDLEHLGCLNESLSVAEDGFLDPRVRASSRTTLQRVLRLGKPPRRKKTPSFSESVKRKITEGRPLNCKTGMKSRFYGEDKEQCGVGQLPMQYYVGAGGGWQGVHTESGIWLTIFGLLLWDIIFSDVPDVFRTRFQVLLSKTITIAFVVASLF</sequence>
<comment type="subcellular location">
    <subcellularLocation>
        <location evidence="1">Nucleus</location>
    </subcellularLocation>
</comment>
<dbReference type="GO" id="GO:0004528">
    <property type="term" value="F:phosphodiesterase I activity"/>
    <property type="evidence" value="ECO:0007669"/>
    <property type="project" value="UniProtKB-EC"/>
</dbReference>
<comment type="cofactor">
    <cofactor evidence="1">
        <name>Mg(2+)</name>
        <dbReference type="ChEBI" id="CHEBI:18420"/>
    </cofactor>
    <cofactor evidence="1">
        <name>Mn(2+)</name>
        <dbReference type="ChEBI" id="CHEBI:29035"/>
    </cofactor>
</comment>
<dbReference type="PANTHER" id="PTHR15749:SF4">
    <property type="entry name" value="FANCONI-ASSOCIATED NUCLEASE 1"/>
    <property type="match status" value="1"/>
</dbReference>
<keyword evidence="1" id="KW-0539">Nucleus</keyword>
<reference evidence="2 3" key="1">
    <citation type="journal article" date="2018" name="Proc. Natl. Acad. Sci. U.S.A.">
        <title>Draft genome sequence of Camellia sinensis var. sinensis provides insights into the evolution of the tea genome and tea quality.</title>
        <authorList>
            <person name="Wei C."/>
            <person name="Yang H."/>
            <person name="Wang S."/>
            <person name="Zhao J."/>
            <person name="Liu C."/>
            <person name="Gao L."/>
            <person name="Xia E."/>
            <person name="Lu Y."/>
            <person name="Tai Y."/>
            <person name="She G."/>
            <person name="Sun J."/>
            <person name="Cao H."/>
            <person name="Tong W."/>
            <person name="Gao Q."/>
            <person name="Li Y."/>
            <person name="Deng W."/>
            <person name="Jiang X."/>
            <person name="Wang W."/>
            <person name="Chen Q."/>
            <person name="Zhang S."/>
            <person name="Li H."/>
            <person name="Wu J."/>
            <person name="Wang P."/>
            <person name="Li P."/>
            <person name="Shi C."/>
            <person name="Zheng F."/>
            <person name="Jian J."/>
            <person name="Huang B."/>
            <person name="Shan D."/>
            <person name="Shi M."/>
            <person name="Fang C."/>
            <person name="Yue Y."/>
            <person name="Li F."/>
            <person name="Li D."/>
            <person name="Wei S."/>
            <person name="Han B."/>
            <person name="Jiang C."/>
            <person name="Yin Y."/>
            <person name="Xia T."/>
            <person name="Zhang Z."/>
            <person name="Bennetzen J.L."/>
            <person name="Zhao S."/>
            <person name="Wan X."/>
        </authorList>
    </citation>
    <scope>NUCLEOTIDE SEQUENCE [LARGE SCALE GENOMIC DNA]</scope>
    <source>
        <strain evidence="3">cv. Shuchazao</strain>
        <tissue evidence="2">Leaf</tissue>
    </source>
</reference>
<evidence type="ECO:0000256" key="1">
    <source>
        <dbReference type="RuleBase" id="RU365033"/>
    </source>
</evidence>
<comment type="function">
    <text evidence="1">Nuclease required for the repair of DNA interstrand cross-links (ICL). Acts as a 5'-3' exonuclease that anchors at a cut end of DNA and cleaves DNA successively at every third nucleotide, allowing to excise an ICL from one strand through flanking incisions.</text>
</comment>
<keyword evidence="1" id="KW-0479">Metal-binding</keyword>
<dbReference type="PANTHER" id="PTHR15749">
    <property type="entry name" value="FANCONI-ASSOCIATED NUCLEASE 1"/>
    <property type="match status" value="1"/>
</dbReference>
<dbReference type="AlphaFoldDB" id="A0A4S4DDN0"/>
<accession>A0A4S4DDN0</accession>
<organism evidence="2 3">
    <name type="scientific">Camellia sinensis var. sinensis</name>
    <name type="common">China tea</name>
    <dbReference type="NCBI Taxonomy" id="542762"/>
    <lineage>
        <taxon>Eukaryota</taxon>
        <taxon>Viridiplantae</taxon>
        <taxon>Streptophyta</taxon>
        <taxon>Embryophyta</taxon>
        <taxon>Tracheophyta</taxon>
        <taxon>Spermatophyta</taxon>
        <taxon>Magnoliopsida</taxon>
        <taxon>eudicotyledons</taxon>
        <taxon>Gunneridae</taxon>
        <taxon>Pentapetalae</taxon>
        <taxon>asterids</taxon>
        <taxon>Ericales</taxon>
        <taxon>Theaceae</taxon>
        <taxon>Camellia</taxon>
    </lineage>
</organism>
<comment type="caution">
    <text evidence="2">The sequence shown here is derived from an EMBL/GenBank/DDBJ whole genome shotgun (WGS) entry which is preliminary data.</text>
</comment>
<comment type="similarity">
    <text evidence="1">Belongs to the FAN1 family.</text>
</comment>
<gene>
    <name evidence="2" type="ORF">TEA_018237</name>
</gene>
<protein>
    <recommendedName>
        <fullName evidence="1">Fanconi-associated nuclease</fullName>
        <ecNumber evidence="1">3.1.4.1</ecNumber>
    </recommendedName>
</protein>
<dbReference type="Proteomes" id="UP000306102">
    <property type="component" value="Unassembled WGS sequence"/>
</dbReference>
<dbReference type="GO" id="GO:0005634">
    <property type="term" value="C:nucleus"/>
    <property type="evidence" value="ECO:0007669"/>
    <property type="project" value="UniProtKB-SubCell"/>
</dbReference>
<dbReference type="GO" id="GO:0046872">
    <property type="term" value="F:metal ion binding"/>
    <property type="evidence" value="ECO:0007669"/>
    <property type="project" value="UniProtKB-KW"/>
</dbReference>
<evidence type="ECO:0000313" key="2">
    <source>
        <dbReference type="EMBL" id="THG00761.1"/>
    </source>
</evidence>
<proteinExistence type="inferred from homology"/>
<name>A0A4S4DDN0_CAMSN</name>
<evidence type="ECO:0000313" key="3">
    <source>
        <dbReference type="Proteomes" id="UP000306102"/>
    </source>
</evidence>